<evidence type="ECO:0000313" key="1">
    <source>
        <dbReference type="EMBL" id="OIQ74520.1"/>
    </source>
</evidence>
<accession>A0A1J5PUJ0</accession>
<protein>
    <submittedName>
        <fullName evidence="1">Uncharacterized protein</fullName>
    </submittedName>
</protein>
<proteinExistence type="predicted"/>
<dbReference type="EMBL" id="MLJW01002481">
    <property type="protein sequence ID" value="OIQ74520.1"/>
    <property type="molecule type" value="Genomic_DNA"/>
</dbReference>
<name>A0A1J5PUJ0_9ZZZZ</name>
<comment type="caution">
    <text evidence="1">The sequence shown here is derived from an EMBL/GenBank/DDBJ whole genome shotgun (WGS) entry which is preliminary data.</text>
</comment>
<reference evidence="1" key="1">
    <citation type="submission" date="2016-10" db="EMBL/GenBank/DDBJ databases">
        <title>Sequence of Gallionella enrichment culture.</title>
        <authorList>
            <person name="Poehlein A."/>
            <person name="Muehling M."/>
            <person name="Daniel R."/>
        </authorList>
    </citation>
    <scope>NUCLEOTIDE SEQUENCE</scope>
</reference>
<organism evidence="1">
    <name type="scientific">mine drainage metagenome</name>
    <dbReference type="NCBI Taxonomy" id="410659"/>
    <lineage>
        <taxon>unclassified sequences</taxon>
        <taxon>metagenomes</taxon>
        <taxon>ecological metagenomes</taxon>
    </lineage>
</organism>
<dbReference type="AntiFam" id="ANF00135">
    <property type="entry name" value="Shadow ORF (opposite gmr)"/>
</dbReference>
<sequence length="146" mass="16065">MLPADQGFGPDHPAGAHMDLGLVIQHQLLPGQRLLQALHVLKLTALLQVLFGVKKVITVFASLLGLVHGLVSLAQQLFSIHLLGLRKQRHPDAGRNLQRMAVNQHGRIGGTQQALQQWRACRYGFDVHQHGNKFVATQTRQGIAIT</sequence>
<dbReference type="AlphaFoldDB" id="A0A1J5PUJ0"/>
<gene>
    <name evidence="1" type="ORF">GALL_438270</name>
</gene>